<protein>
    <submittedName>
        <fullName evidence="1">Uncharacterized protein</fullName>
    </submittedName>
</protein>
<sequence length="1002" mass="109415">MVVVPGCSSSQGVLLGLPLFAALLSWWKGRTGLNCVYVFTDSVVFCVGRIAQFPGRQFLSHALPDCGVSKHGRPLEVDRAAKEIDKAVVGVESASKMINTGNKDSSAVVEVVGGVGGVEFDNDELIMGNENVVVAVETDNVVEAIGNGSIVTVTVEEDDPSGSASKEPTDDAADTGITVETVEKDGVLGVLDAENTTKDISRESVAVAVGTDNPMGTIGEGNTIVAIEACDTNRTSAEGSIVVAAEADHTIKVTEDIADISVEADYTIETPAKESIFIAVGEEHTIGTAGKDSGLVSVGADNSLDTIGNDQFVFTVEDNDNVETTDIIEGNHVMVTLETNHSSKTGGVDGGSMDAVETDNFVANMKIGNAMVAGGAENGLITVETEHAIVPATDMEVDNAIVPAAPITLAGDDDPAGFVLQPNKRRKKKSMVWEHFTVETIGPGHSRACCNQCKKSFAYITGSKLAGTSHLKRHIALGICPVSRQRNQLSPYTPSPMIISSGSATGPPKRRYRLTPAPVSILLDQERCSHEVAKMIIMHDYPLHIVEHPGFVDFVRTIQPQYNVVSFNTVQGDIVAIYLREKQKLMNLLRGIPGRVSLTLDLWTSNENSGYVFITGHFVDKDWRIHRQVLNVVMIPFPDADNAFNQAVVASLADWNLESKLFTLAVDQSVSNNNHVANLRGLLALKNPHMLDGQLLLRNCYARVLSHLTQDALGSMARTIKKIRDSVKYVKTSEAHEEKFDELKQQLNVLSNKVLLIDDATKWDTTYKMLVAACELKEVFACFDTSDPDYDCTLVPSMDEWKQVETLCSYVKILFDAARVLTRPMYPTANIFFHEVTRIQLDLTHAAMSQDPFVSSLTKTLKEKFDRFWKQSCLVLAIAVVMDPRFKMKLVEFSFTRIFGEDAEAWIRTVDDGIHELFLEYRNPTYIRSAATTENGNRAIPNEGGSQDKAPIEELGNEGTFISFGDGLLDFEVYISEITSGQPAKSELEQYLEESLMPRREA</sequence>
<evidence type="ECO:0000313" key="1">
    <source>
        <dbReference type="EMBL" id="KAI4331199.1"/>
    </source>
</evidence>
<accession>A0ACB9N3W4</accession>
<comment type="caution">
    <text evidence="1">The sequence shown here is derived from an EMBL/GenBank/DDBJ whole genome shotgun (WGS) entry which is preliminary data.</text>
</comment>
<dbReference type="Proteomes" id="UP001057402">
    <property type="component" value="Chromosome 8"/>
</dbReference>
<dbReference type="EMBL" id="CM042887">
    <property type="protein sequence ID" value="KAI4331199.1"/>
    <property type="molecule type" value="Genomic_DNA"/>
</dbReference>
<evidence type="ECO:0000313" key="2">
    <source>
        <dbReference type="Proteomes" id="UP001057402"/>
    </source>
</evidence>
<reference evidence="2" key="1">
    <citation type="journal article" date="2023" name="Front. Plant Sci.">
        <title>Chromosomal-level genome assembly of Melastoma candidum provides insights into trichome evolution.</title>
        <authorList>
            <person name="Zhong Y."/>
            <person name="Wu W."/>
            <person name="Sun C."/>
            <person name="Zou P."/>
            <person name="Liu Y."/>
            <person name="Dai S."/>
            <person name="Zhou R."/>
        </authorList>
    </citation>
    <scope>NUCLEOTIDE SEQUENCE [LARGE SCALE GENOMIC DNA]</scope>
</reference>
<name>A0ACB9N3W4_9MYRT</name>
<proteinExistence type="predicted"/>
<organism evidence="1 2">
    <name type="scientific">Melastoma candidum</name>
    <dbReference type="NCBI Taxonomy" id="119954"/>
    <lineage>
        <taxon>Eukaryota</taxon>
        <taxon>Viridiplantae</taxon>
        <taxon>Streptophyta</taxon>
        <taxon>Embryophyta</taxon>
        <taxon>Tracheophyta</taxon>
        <taxon>Spermatophyta</taxon>
        <taxon>Magnoliopsida</taxon>
        <taxon>eudicotyledons</taxon>
        <taxon>Gunneridae</taxon>
        <taxon>Pentapetalae</taxon>
        <taxon>rosids</taxon>
        <taxon>malvids</taxon>
        <taxon>Myrtales</taxon>
        <taxon>Melastomataceae</taxon>
        <taxon>Melastomatoideae</taxon>
        <taxon>Melastomateae</taxon>
        <taxon>Melastoma</taxon>
    </lineage>
</organism>
<keyword evidence="2" id="KW-1185">Reference proteome</keyword>
<gene>
    <name evidence="1" type="ORF">MLD38_029407</name>
</gene>